<feature type="domain" description="GGDEF" evidence="2">
    <location>
        <begin position="105"/>
        <end position="237"/>
    </location>
</feature>
<dbReference type="Gene3D" id="3.30.70.270">
    <property type="match status" value="1"/>
</dbReference>
<dbReference type="PANTHER" id="PTHR46663:SF2">
    <property type="entry name" value="GGDEF DOMAIN-CONTAINING PROTEIN"/>
    <property type="match status" value="1"/>
</dbReference>
<dbReference type="GO" id="GO:0003824">
    <property type="term" value="F:catalytic activity"/>
    <property type="evidence" value="ECO:0007669"/>
    <property type="project" value="UniProtKB-ARBA"/>
</dbReference>
<protein>
    <submittedName>
        <fullName evidence="3">GGDEF domain-containing protein</fullName>
    </submittedName>
</protein>
<dbReference type="PANTHER" id="PTHR46663">
    <property type="entry name" value="DIGUANYLATE CYCLASE DGCT-RELATED"/>
    <property type="match status" value="1"/>
</dbReference>
<keyword evidence="1" id="KW-0472">Membrane</keyword>
<dbReference type="InterPro" id="IPR052163">
    <property type="entry name" value="DGC-Regulatory_Protein"/>
</dbReference>
<evidence type="ECO:0000259" key="2">
    <source>
        <dbReference type="PROSITE" id="PS50887"/>
    </source>
</evidence>
<dbReference type="InterPro" id="IPR029787">
    <property type="entry name" value="Nucleotide_cyclase"/>
</dbReference>
<proteinExistence type="predicted"/>
<name>A0A512H4W8_9PROT</name>
<dbReference type="SUPFAM" id="SSF55073">
    <property type="entry name" value="Nucleotide cyclase"/>
    <property type="match status" value="1"/>
</dbReference>
<dbReference type="Proteomes" id="UP000321567">
    <property type="component" value="Unassembled WGS sequence"/>
</dbReference>
<reference evidence="3 4" key="1">
    <citation type="submission" date="2019-07" db="EMBL/GenBank/DDBJ databases">
        <title>Whole genome shotgun sequence of Rhodospirillum oryzae NBRC 107573.</title>
        <authorList>
            <person name="Hosoyama A."/>
            <person name="Uohara A."/>
            <person name="Ohji S."/>
            <person name="Ichikawa N."/>
        </authorList>
    </citation>
    <scope>NUCLEOTIDE SEQUENCE [LARGE SCALE GENOMIC DNA]</scope>
    <source>
        <strain evidence="3 4">NBRC 107573</strain>
    </source>
</reference>
<dbReference type="CDD" id="cd01949">
    <property type="entry name" value="GGDEF"/>
    <property type="match status" value="1"/>
</dbReference>
<feature type="transmembrane region" description="Helical" evidence="1">
    <location>
        <begin position="37"/>
        <end position="57"/>
    </location>
</feature>
<evidence type="ECO:0000256" key="1">
    <source>
        <dbReference type="SAM" id="Phobius"/>
    </source>
</evidence>
<comment type="caution">
    <text evidence="3">The sequence shown here is derived from an EMBL/GenBank/DDBJ whole genome shotgun (WGS) entry which is preliminary data.</text>
</comment>
<dbReference type="SMART" id="SM00267">
    <property type="entry name" value="GGDEF"/>
    <property type="match status" value="1"/>
</dbReference>
<keyword evidence="1" id="KW-0812">Transmembrane</keyword>
<dbReference type="NCBIfam" id="TIGR00254">
    <property type="entry name" value="GGDEF"/>
    <property type="match status" value="1"/>
</dbReference>
<evidence type="ECO:0000313" key="3">
    <source>
        <dbReference type="EMBL" id="GEO80493.1"/>
    </source>
</evidence>
<evidence type="ECO:0000313" key="4">
    <source>
        <dbReference type="Proteomes" id="UP000321567"/>
    </source>
</evidence>
<dbReference type="Pfam" id="PF00990">
    <property type="entry name" value="GGDEF"/>
    <property type="match status" value="1"/>
</dbReference>
<keyword evidence="1" id="KW-1133">Transmembrane helix</keyword>
<dbReference type="InterPro" id="IPR043128">
    <property type="entry name" value="Rev_trsase/Diguanyl_cyclase"/>
</dbReference>
<dbReference type="InterPro" id="IPR000160">
    <property type="entry name" value="GGDEF_dom"/>
</dbReference>
<accession>A0A512H4W8</accession>
<dbReference type="FunFam" id="3.30.70.270:FF:000001">
    <property type="entry name" value="Diguanylate cyclase domain protein"/>
    <property type="match status" value="1"/>
</dbReference>
<keyword evidence="4" id="KW-1185">Reference proteome</keyword>
<gene>
    <name evidence="3" type="ORF">ROR02_06240</name>
</gene>
<sequence>MSCSSKISLVFLVGSLMWIGVTDLLCAGLFASGFFPIDLFIDGVYVSGVALALKLVLSVEERRRRRVEEILSDAVLRDPLTGLLNRRAFDTHFEAALERARRAGKRLGVAFIDLNDFKIANDTHGHAFGDAVLQGVAARLGQLLRRADLVARLGGDEFAVVVESDTDHGLEDLAQRLLAGFHDPLEIDGRAHRVSISVGTARFPDHGDQADTLLRSADMAMYQEKRRGRPDGTRDAAHRKAARPEIVVGRPGQGGEPIFSKGRHYLGGYRPILRSSAP</sequence>
<organism evidence="3 4">
    <name type="scientific">Pararhodospirillum oryzae</name>
    <dbReference type="NCBI Taxonomy" id="478448"/>
    <lineage>
        <taxon>Bacteria</taxon>
        <taxon>Pseudomonadati</taxon>
        <taxon>Pseudomonadota</taxon>
        <taxon>Alphaproteobacteria</taxon>
        <taxon>Rhodospirillales</taxon>
        <taxon>Rhodospirillaceae</taxon>
        <taxon>Pararhodospirillum</taxon>
    </lineage>
</organism>
<feature type="transmembrane region" description="Helical" evidence="1">
    <location>
        <begin position="7"/>
        <end position="31"/>
    </location>
</feature>
<dbReference type="AlphaFoldDB" id="A0A512H4W8"/>
<dbReference type="PROSITE" id="PS50887">
    <property type="entry name" value="GGDEF"/>
    <property type="match status" value="1"/>
</dbReference>
<dbReference type="EMBL" id="BJZO01000010">
    <property type="protein sequence ID" value="GEO80493.1"/>
    <property type="molecule type" value="Genomic_DNA"/>
</dbReference>
<dbReference type="RefSeq" id="WP_170244928.1">
    <property type="nucleotide sequence ID" value="NZ_BJZO01000010.1"/>
</dbReference>